<evidence type="ECO:0000313" key="1">
    <source>
        <dbReference type="EMBL" id="CAK9089169.1"/>
    </source>
</evidence>
<evidence type="ECO:0000313" key="3">
    <source>
        <dbReference type="Proteomes" id="UP001642484"/>
    </source>
</evidence>
<gene>
    <name evidence="1" type="ORF">CCMP2556_LOCUS42942</name>
    <name evidence="2" type="ORF">CCMP2556_LOCUS54746</name>
</gene>
<dbReference type="EMBL" id="CAXAMN010024695">
    <property type="protein sequence ID" value="CAK9089169.1"/>
    <property type="molecule type" value="Genomic_DNA"/>
</dbReference>
<name>A0ABP0QMB9_9DINO</name>
<keyword evidence="3" id="KW-1185">Reference proteome</keyword>
<reference evidence="1 3" key="1">
    <citation type="submission" date="2024-02" db="EMBL/GenBank/DDBJ databases">
        <authorList>
            <person name="Chen Y."/>
            <person name="Shah S."/>
            <person name="Dougan E. K."/>
            <person name="Thang M."/>
            <person name="Chan C."/>
        </authorList>
    </citation>
    <scope>NUCLEOTIDE SEQUENCE [LARGE SCALE GENOMIC DNA]</scope>
</reference>
<evidence type="ECO:0000313" key="2">
    <source>
        <dbReference type="EMBL" id="CAK9117415.1"/>
    </source>
</evidence>
<protein>
    <submittedName>
        <fullName evidence="1">Uncharacterized protein</fullName>
    </submittedName>
</protein>
<organism evidence="1 3">
    <name type="scientific">Durusdinium trenchii</name>
    <dbReference type="NCBI Taxonomy" id="1381693"/>
    <lineage>
        <taxon>Eukaryota</taxon>
        <taxon>Sar</taxon>
        <taxon>Alveolata</taxon>
        <taxon>Dinophyceae</taxon>
        <taxon>Suessiales</taxon>
        <taxon>Symbiodiniaceae</taxon>
        <taxon>Durusdinium</taxon>
    </lineage>
</organism>
<sequence>MAVATAFIRLRRQLLQLHGRCFMFRALSACGRRLGCSSLGGSLGGIQRCPPERPWMCESTSTCKESCASYGGRKSCTPGEWPANLPEIFEAASFAPASLSLRFGPRSYLSNNVSNCVFSWSGGTIPRHAKCRHWRTSALMAVGNGGRSNELCSPILGES</sequence>
<accession>A0ABP0QMB9</accession>
<proteinExistence type="predicted"/>
<dbReference type="EMBL" id="CAXAMN010028694">
    <property type="protein sequence ID" value="CAK9117415.1"/>
    <property type="molecule type" value="Genomic_DNA"/>
</dbReference>
<comment type="caution">
    <text evidence="1">The sequence shown here is derived from an EMBL/GenBank/DDBJ whole genome shotgun (WGS) entry which is preliminary data.</text>
</comment>
<dbReference type="Proteomes" id="UP001642484">
    <property type="component" value="Unassembled WGS sequence"/>
</dbReference>